<keyword evidence="5" id="KW-1185">Reference proteome</keyword>
<gene>
    <name evidence="4" type="ORF">BCR39DRAFT_553553</name>
</gene>
<feature type="domain" description="N-acetyltransferase" evidence="3">
    <location>
        <begin position="6"/>
        <end position="175"/>
    </location>
</feature>
<dbReference type="EMBL" id="MCFC01000110">
    <property type="protein sequence ID" value="ORY21473.1"/>
    <property type="molecule type" value="Genomic_DNA"/>
</dbReference>
<dbReference type="InterPro" id="IPR016181">
    <property type="entry name" value="Acyl_CoA_acyltransferase"/>
</dbReference>
<evidence type="ECO:0000259" key="3">
    <source>
        <dbReference type="PROSITE" id="PS51186"/>
    </source>
</evidence>
<organism evidence="4 5">
    <name type="scientific">Naematelia encephala</name>
    <dbReference type="NCBI Taxonomy" id="71784"/>
    <lineage>
        <taxon>Eukaryota</taxon>
        <taxon>Fungi</taxon>
        <taxon>Dikarya</taxon>
        <taxon>Basidiomycota</taxon>
        <taxon>Agaricomycotina</taxon>
        <taxon>Tremellomycetes</taxon>
        <taxon>Tremellales</taxon>
        <taxon>Naemateliaceae</taxon>
        <taxon>Naematelia</taxon>
    </lineage>
</organism>
<dbReference type="STRING" id="71784.A0A1Y2AFU5"/>
<dbReference type="PROSITE" id="PS51186">
    <property type="entry name" value="GNAT"/>
    <property type="match status" value="1"/>
</dbReference>
<dbReference type="AlphaFoldDB" id="A0A1Y2AFU5"/>
<dbReference type="SUPFAM" id="SSF55729">
    <property type="entry name" value="Acyl-CoA N-acyltransferases (Nat)"/>
    <property type="match status" value="1"/>
</dbReference>
<keyword evidence="1 4" id="KW-0808">Transferase</keyword>
<dbReference type="PANTHER" id="PTHR43877">
    <property type="entry name" value="AMINOALKYLPHOSPHONATE N-ACETYLTRANSFERASE-RELATED-RELATED"/>
    <property type="match status" value="1"/>
</dbReference>
<evidence type="ECO:0000313" key="4">
    <source>
        <dbReference type="EMBL" id="ORY21473.1"/>
    </source>
</evidence>
<evidence type="ECO:0000256" key="2">
    <source>
        <dbReference type="ARBA" id="ARBA00023315"/>
    </source>
</evidence>
<dbReference type="GO" id="GO:0016747">
    <property type="term" value="F:acyltransferase activity, transferring groups other than amino-acyl groups"/>
    <property type="evidence" value="ECO:0007669"/>
    <property type="project" value="InterPro"/>
</dbReference>
<dbReference type="Proteomes" id="UP000193986">
    <property type="component" value="Unassembled WGS sequence"/>
</dbReference>
<keyword evidence="2 4" id="KW-0012">Acyltransferase</keyword>
<dbReference type="InParanoid" id="A0A1Y2AFU5"/>
<evidence type="ECO:0000313" key="5">
    <source>
        <dbReference type="Proteomes" id="UP000193986"/>
    </source>
</evidence>
<dbReference type="InterPro" id="IPR000182">
    <property type="entry name" value="GNAT_dom"/>
</dbReference>
<dbReference type="Pfam" id="PF00583">
    <property type="entry name" value="Acetyltransf_1"/>
    <property type="match status" value="1"/>
</dbReference>
<dbReference type="InterPro" id="IPR050832">
    <property type="entry name" value="Bact_Acetyltransf"/>
</dbReference>
<dbReference type="OrthoDB" id="9975416at2759"/>
<reference evidence="4 5" key="1">
    <citation type="submission" date="2016-07" db="EMBL/GenBank/DDBJ databases">
        <title>Pervasive Adenine N6-methylation of Active Genes in Fungi.</title>
        <authorList>
            <consortium name="DOE Joint Genome Institute"/>
            <person name="Mondo S.J."/>
            <person name="Dannebaum R.O."/>
            <person name="Kuo R.C."/>
            <person name="Labutti K."/>
            <person name="Haridas S."/>
            <person name="Kuo A."/>
            <person name="Salamov A."/>
            <person name="Ahrendt S.R."/>
            <person name="Lipzen A."/>
            <person name="Sullivan W."/>
            <person name="Andreopoulos W.B."/>
            <person name="Clum A."/>
            <person name="Lindquist E."/>
            <person name="Daum C."/>
            <person name="Ramamoorthy G.K."/>
            <person name="Gryganskyi A."/>
            <person name="Culley D."/>
            <person name="Magnuson J.K."/>
            <person name="James T.Y."/>
            <person name="O'Malley M.A."/>
            <person name="Stajich J.E."/>
            <person name="Spatafora J.W."/>
            <person name="Visel A."/>
            <person name="Grigoriev I.V."/>
        </authorList>
    </citation>
    <scope>NUCLEOTIDE SEQUENCE [LARGE SCALE GENOMIC DNA]</scope>
    <source>
        <strain evidence="4 5">68-887.2</strain>
    </source>
</reference>
<evidence type="ECO:0000256" key="1">
    <source>
        <dbReference type="ARBA" id="ARBA00022679"/>
    </source>
</evidence>
<accession>A0A1Y2AFU5</accession>
<proteinExistence type="predicted"/>
<dbReference type="Gene3D" id="3.40.630.30">
    <property type="match status" value="1"/>
</dbReference>
<comment type="caution">
    <text evidence="4">The sequence shown here is derived from an EMBL/GenBank/DDBJ whole genome shotgun (WGS) entry which is preliminary data.</text>
</comment>
<protein>
    <submittedName>
        <fullName evidence="4">Acyl-CoA N-acyltransferase</fullName>
    </submittedName>
</protein>
<sequence>MTSPPFSIRPAKAEDAAQVSHLIGSTWSKFFAYSVSETDLEEYLSGPLSAPRIQADILDPSMRVLVAVESSGNIVGVAHLVIGQAPTCITLPKPIGLRRLYVDSTHHGSGVAGALVQAVDTLSKKEGFESVWLGAWDQNARGLRFYEKMGWKVVGETTFMVGKSVRRDFVLERSI</sequence>
<dbReference type="CDD" id="cd04301">
    <property type="entry name" value="NAT_SF"/>
    <property type="match status" value="1"/>
</dbReference>
<name>A0A1Y2AFU5_9TREE</name>